<evidence type="ECO:0000256" key="1">
    <source>
        <dbReference type="SAM" id="MobiDB-lite"/>
    </source>
</evidence>
<reference evidence="2" key="2">
    <citation type="submission" date="2015-03" db="EMBL/GenBank/DDBJ databases">
        <authorList>
            <person name="Chow C.-E.T."/>
            <person name="Winget D.M."/>
            <person name="White R.A.III."/>
            <person name="Hallam S.J."/>
            <person name="Suttle C.A."/>
        </authorList>
    </citation>
    <scope>NUCLEOTIDE SEQUENCE</scope>
    <source>
        <strain evidence="2">Anoxic2_3</strain>
    </source>
</reference>
<dbReference type="EMBL" id="KR029587">
    <property type="protein sequence ID" value="AKH46890.1"/>
    <property type="molecule type" value="Genomic_DNA"/>
</dbReference>
<evidence type="ECO:0000313" key="2">
    <source>
        <dbReference type="EMBL" id="AKH46890.1"/>
    </source>
</evidence>
<feature type="region of interest" description="Disordered" evidence="1">
    <location>
        <begin position="40"/>
        <end position="101"/>
    </location>
</feature>
<accession>A0A0F7L4J8</accession>
<protein>
    <submittedName>
        <fullName evidence="2">Uncharacterized protein</fullName>
    </submittedName>
</protein>
<proteinExistence type="predicted"/>
<reference evidence="2" key="1">
    <citation type="journal article" date="2015" name="Front. Microbiol.">
        <title>Combining genomic sequencing methods to explore viral diversity and reveal potential virus-host interactions.</title>
        <authorList>
            <person name="Chow C.E."/>
            <person name="Winget D.M."/>
            <person name="White R.A.III."/>
            <person name="Hallam S.J."/>
            <person name="Suttle C.A."/>
        </authorList>
    </citation>
    <scope>NUCLEOTIDE SEQUENCE</scope>
    <source>
        <strain evidence="2">Anoxic2_3</strain>
    </source>
</reference>
<sequence>MFLMSLSLPRSLGIPPTHCSISPSLGGRLRLLGRTLRLMSVPAPSESSSKMRRTALQNQPGPRATSQALGGRGLRISSTASGSAPRHPRRRASALSKMTTS</sequence>
<name>A0A0F7L4J8_9VIRU</name>
<organism evidence="2">
    <name type="scientific">uncultured marine virus</name>
    <dbReference type="NCBI Taxonomy" id="186617"/>
    <lineage>
        <taxon>Viruses</taxon>
        <taxon>environmental samples</taxon>
    </lineage>
</organism>
<feature type="compositionally biased region" description="Polar residues" evidence="1">
    <location>
        <begin position="55"/>
        <end position="68"/>
    </location>
</feature>